<dbReference type="InterPro" id="IPR039008">
    <property type="entry name" value="IF_rod_dom"/>
</dbReference>
<evidence type="ECO:0000256" key="11">
    <source>
        <dbReference type="ARBA" id="ARBA00042490"/>
    </source>
</evidence>
<evidence type="ECO:0000256" key="9">
    <source>
        <dbReference type="ARBA" id="ARBA00040326"/>
    </source>
</evidence>
<feature type="coiled-coil region" evidence="13">
    <location>
        <begin position="391"/>
        <end position="418"/>
    </location>
</feature>
<protein>
    <recommendedName>
        <fullName evidence="9">Keratin, type I cytoskeletal 14</fullName>
    </recommendedName>
    <alternativeName>
        <fullName evidence="10">Cytokeratin-14</fullName>
    </alternativeName>
    <alternativeName>
        <fullName evidence="11">Keratin-14</fullName>
    </alternativeName>
</protein>
<dbReference type="GeneID" id="102367973"/>
<evidence type="ECO:0000313" key="16">
    <source>
        <dbReference type="RefSeq" id="XP_006032839.1"/>
    </source>
</evidence>
<dbReference type="GO" id="GO:0045095">
    <property type="term" value="C:keratin filament"/>
    <property type="evidence" value="ECO:0007669"/>
    <property type="project" value="TreeGrafter"/>
</dbReference>
<sequence>MTTSVRQYSSSTSLKGLGGFGGGSSRGSSVRLSGGAYRAPTIHGGSGGYSVSSSRMVSGFGGGLGGGYGGSYCSSVGGGFGGGNFGGGSFSGGSFGGGFGGGLGGGFGGGSGGGFGGGLGFGGPFGGGDGILPAGEKETMQNLNDRLAAYLDKVRALEEANSELEIKIRDWYKKQGPGPDRDYSPYYRTIEDLRNKILSATVDNANLLLQIDNARLTADDFRTKFETEQALRMSVEGDINGLRRVLDELTLAKADLEMQLENLSEELAYLKKNHEEEMNALRSQVGGEITVEMDAAPGVDLTKVLAEMREQYEHLADKNRREAEQWFFKQTEELNKEVAINTEQLQSGKSEIMELRRTIQGLEIDLQSQLSMKAALEGTLADTEARYGSQLAQIQGLITSVEEQLAELRCDMERQNHEYKILLDVKCRLEQEIATYRRLLEGEDVHMSSQYSTQFIKEGPKTTRQVRTIVEEVQDGKVISSREQVHLSPR</sequence>
<accession>A0A1U7SBT0</accession>
<feature type="domain" description="IF rod" evidence="14">
    <location>
        <begin position="136"/>
        <end position="447"/>
    </location>
</feature>
<dbReference type="RefSeq" id="XP_006032839.1">
    <property type="nucleotide sequence ID" value="XM_006032777.3"/>
</dbReference>
<feature type="coiled-coil region" evidence="13">
    <location>
        <begin position="140"/>
        <end position="174"/>
    </location>
</feature>
<evidence type="ECO:0000256" key="3">
    <source>
        <dbReference type="ARBA" id="ARBA00022490"/>
    </source>
</evidence>
<dbReference type="InterPro" id="IPR018039">
    <property type="entry name" value="IF_conserved"/>
</dbReference>
<name>A0A1U7SBT0_ALLSI</name>
<dbReference type="PANTHER" id="PTHR23239:SF368">
    <property type="entry name" value="KERATIN, TYPE I CYTOSKELETAL 14"/>
    <property type="match status" value="1"/>
</dbReference>
<evidence type="ECO:0000256" key="10">
    <source>
        <dbReference type="ARBA" id="ARBA00041705"/>
    </source>
</evidence>
<organism evidence="15 16">
    <name type="scientific">Alligator sinensis</name>
    <name type="common">Chinese alligator</name>
    <dbReference type="NCBI Taxonomy" id="38654"/>
    <lineage>
        <taxon>Eukaryota</taxon>
        <taxon>Metazoa</taxon>
        <taxon>Chordata</taxon>
        <taxon>Craniata</taxon>
        <taxon>Vertebrata</taxon>
        <taxon>Euteleostomi</taxon>
        <taxon>Archelosauria</taxon>
        <taxon>Archosauria</taxon>
        <taxon>Crocodylia</taxon>
        <taxon>Alligatoridae</taxon>
        <taxon>Alligatorinae</taxon>
        <taxon>Alligator</taxon>
    </lineage>
</organism>
<dbReference type="Gene3D" id="1.20.5.170">
    <property type="match status" value="1"/>
</dbReference>
<dbReference type="GO" id="GO:0005198">
    <property type="term" value="F:structural molecule activity"/>
    <property type="evidence" value="ECO:0007669"/>
    <property type="project" value="InterPro"/>
</dbReference>
<evidence type="ECO:0000256" key="13">
    <source>
        <dbReference type="SAM" id="Coils"/>
    </source>
</evidence>
<dbReference type="PROSITE" id="PS51842">
    <property type="entry name" value="IF_ROD_2"/>
    <property type="match status" value="1"/>
</dbReference>
<dbReference type="SUPFAM" id="SSF46579">
    <property type="entry name" value="Prefoldin"/>
    <property type="match status" value="1"/>
</dbReference>
<dbReference type="PANTHER" id="PTHR23239">
    <property type="entry name" value="INTERMEDIATE FILAMENT"/>
    <property type="match status" value="1"/>
</dbReference>
<evidence type="ECO:0000256" key="5">
    <source>
        <dbReference type="ARBA" id="ARBA00022754"/>
    </source>
</evidence>
<dbReference type="FunFam" id="1.20.5.170:FF:000002">
    <property type="entry name" value="Type I keratin KA11"/>
    <property type="match status" value="1"/>
</dbReference>
<evidence type="ECO:0000256" key="8">
    <source>
        <dbReference type="ARBA" id="ARBA00037229"/>
    </source>
</evidence>
<dbReference type="GO" id="GO:0045109">
    <property type="term" value="P:intermediate filament organization"/>
    <property type="evidence" value="ECO:0007669"/>
    <property type="project" value="TreeGrafter"/>
</dbReference>
<dbReference type="InterPro" id="IPR002957">
    <property type="entry name" value="Keratin_I"/>
</dbReference>
<dbReference type="KEGG" id="asn:102367973"/>
<feature type="coiled-coil region" evidence="13">
    <location>
        <begin position="239"/>
        <end position="365"/>
    </location>
</feature>
<evidence type="ECO:0000313" key="15">
    <source>
        <dbReference type="Proteomes" id="UP000189705"/>
    </source>
</evidence>
<dbReference type="Pfam" id="PF00038">
    <property type="entry name" value="Filament"/>
    <property type="match status" value="1"/>
</dbReference>
<keyword evidence="5 12" id="KW-0403">Intermediate filament</keyword>
<dbReference type="eggNOG" id="ENOG502R8V7">
    <property type="taxonomic scope" value="Eukaryota"/>
</dbReference>
<evidence type="ECO:0000256" key="12">
    <source>
        <dbReference type="RuleBase" id="RU000685"/>
    </source>
</evidence>
<dbReference type="FunFam" id="1.20.5.1160:FF:000002">
    <property type="entry name" value="Type I keratin 10"/>
    <property type="match status" value="1"/>
</dbReference>
<comment type="similarity">
    <text evidence="12">Belongs to the intermediate filament family.</text>
</comment>
<dbReference type="Proteomes" id="UP000189705">
    <property type="component" value="Unplaced"/>
</dbReference>
<dbReference type="AlphaFoldDB" id="A0A1U7SBT0"/>
<dbReference type="STRING" id="38654.A0A1U7SBT0"/>
<comment type="function">
    <text evidence="8">The nonhelical tail domain is involved in promoting KRT5-KRT14 filaments to self-organize into large bundles and enhances the mechanical properties involved in resilience of keratin intermediate filaments in vitro.</text>
</comment>
<evidence type="ECO:0000256" key="6">
    <source>
        <dbReference type="ARBA" id="ARBA00023054"/>
    </source>
</evidence>
<dbReference type="SMART" id="SM01391">
    <property type="entry name" value="Filament"/>
    <property type="match status" value="1"/>
</dbReference>
<evidence type="ECO:0000259" key="14">
    <source>
        <dbReference type="PROSITE" id="PS51842"/>
    </source>
</evidence>
<dbReference type="GO" id="GO:0005737">
    <property type="term" value="C:cytoplasm"/>
    <property type="evidence" value="ECO:0007669"/>
    <property type="project" value="UniProtKB-SubCell"/>
</dbReference>
<dbReference type="Gene3D" id="1.20.5.500">
    <property type="entry name" value="Single helix bin"/>
    <property type="match status" value="1"/>
</dbReference>
<dbReference type="PROSITE" id="PS00226">
    <property type="entry name" value="IF_ROD_1"/>
    <property type="match status" value="1"/>
</dbReference>
<evidence type="ECO:0000256" key="1">
    <source>
        <dbReference type="ARBA" id="ARBA00004123"/>
    </source>
</evidence>
<dbReference type="OrthoDB" id="2441647at2759"/>
<proteinExistence type="inferred from homology"/>
<dbReference type="FunCoup" id="A0A1U7SBT0">
    <property type="interactions" value="6"/>
</dbReference>
<evidence type="ECO:0000256" key="4">
    <source>
        <dbReference type="ARBA" id="ARBA00022744"/>
    </source>
</evidence>
<keyword evidence="7" id="KW-0539">Nucleus</keyword>
<keyword evidence="4" id="KW-0416">Keratin</keyword>
<dbReference type="FunFam" id="1.20.5.500:FF:000001">
    <property type="entry name" value="Type II keratin 23"/>
    <property type="match status" value="1"/>
</dbReference>
<comment type="subcellular location">
    <subcellularLocation>
        <location evidence="2">Cytoplasm</location>
    </subcellularLocation>
    <subcellularLocation>
        <location evidence="1">Nucleus</location>
    </subcellularLocation>
</comment>
<evidence type="ECO:0000256" key="7">
    <source>
        <dbReference type="ARBA" id="ARBA00023242"/>
    </source>
</evidence>
<keyword evidence="15" id="KW-1185">Reference proteome</keyword>
<dbReference type="GO" id="GO:0005634">
    <property type="term" value="C:nucleus"/>
    <property type="evidence" value="ECO:0007669"/>
    <property type="project" value="UniProtKB-SubCell"/>
</dbReference>
<keyword evidence="3" id="KW-0963">Cytoplasm</keyword>
<dbReference type="GO" id="GO:0030855">
    <property type="term" value="P:epithelial cell differentiation"/>
    <property type="evidence" value="ECO:0007669"/>
    <property type="project" value="TreeGrafter"/>
</dbReference>
<dbReference type="InParanoid" id="A0A1U7SBT0"/>
<dbReference type="PRINTS" id="PR01248">
    <property type="entry name" value="TYPE1KERATIN"/>
</dbReference>
<dbReference type="SUPFAM" id="SSF64593">
    <property type="entry name" value="Intermediate filament protein, coiled coil region"/>
    <property type="match status" value="2"/>
</dbReference>
<dbReference type="Gene3D" id="1.20.5.1160">
    <property type="entry name" value="Vasodilator-stimulated phosphoprotein"/>
    <property type="match status" value="1"/>
</dbReference>
<reference evidence="16" key="1">
    <citation type="submission" date="2025-08" db="UniProtKB">
        <authorList>
            <consortium name="RefSeq"/>
        </authorList>
    </citation>
    <scope>IDENTIFICATION</scope>
</reference>
<keyword evidence="6 13" id="KW-0175">Coiled coil</keyword>
<evidence type="ECO:0000256" key="2">
    <source>
        <dbReference type="ARBA" id="ARBA00004496"/>
    </source>
</evidence>
<gene>
    <name evidence="16" type="primary">LOC102367973</name>
</gene>